<dbReference type="HOGENOM" id="CLU_100964_0_0_4"/>
<dbReference type="AlphaFoldDB" id="A1VPK4"/>
<dbReference type="SUPFAM" id="SSF52540">
    <property type="entry name" value="P-loop containing nucleoside triphosphate hydrolases"/>
    <property type="match status" value="1"/>
</dbReference>
<dbReference type="KEGG" id="pna:Pnap_2274"/>
<dbReference type="OrthoDB" id="5401711at2"/>
<dbReference type="InterPro" id="IPR027417">
    <property type="entry name" value="P-loop_NTPase"/>
</dbReference>
<dbReference type="EMBL" id="CP000529">
    <property type="protein sequence ID" value="ABM37582.1"/>
    <property type="molecule type" value="Genomic_DNA"/>
</dbReference>
<keyword evidence="2" id="KW-1185">Reference proteome</keyword>
<evidence type="ECO:0000313" key="2">
    <source>
        <dbReference type="Proteomes" id="UP000000644"/>
    </source>
</evidence>
<organism evidence="1 2">
    <name type="scientific">Polaromonas naphthalenivorans (strain CJ2)</name>
    <dbReference type="NCBI Taxonomy" id="365044"/>
    <lineage>
        <taxon>Bacteria</taxon>
        <taxon>Pseudomonadati</taxon>
        <taxon>Pseudomonadota</taxon>
        <taxon>Betaproteobacteria</taxon>
        <taxon>Burkholderiales</taxon>
        <taxon>Comamonadaceae</taxon>
        <taxon>Polaromonas</taxon>
    </lineage>
</organism>
<dbReference type="Pfam" id="PF21448">
    <property type="entry name" value="DNMK"/>
    <property type="match status" value="1"/>
</dbReference>
<evidence type="ECO:0000313" key="1">
    <source>
        <dbReference type="EMBL" id="ABM37582.1"/>
    </source>
</evidence>
<dbReference type="RefSeq" id="WP_011801660.1">
    <property type="nucleotide sequence ID" value="NC_008781.1"/>
</dbReference>
<dbReference type="Proteomes" id="UP000000644">
    <property type="component" value="Chromosome"/>
</dbReference>
<sequence length="237" mass="26776">MNRPHIIGLCGLASCGKDTVAQLLAVHLRFSQLAFADALRNEVCQAFGIDQSILTRRDTKEVPTPALALRRCSTVSGFAMAMISQGKWLEPGRSLKEEFFAPRSPRQIMQWWGTEYRRIYSGQDYWTRTLKARVYIQQESNQWRHVISDVRFDNEAEAVRAMGGVIWQIKRPGLKHDASHVSETDGSRFKPDLVINNCHDIKHLQALVTGAWVKSETGLDDAGLINMGSTFSRLSRS</sequence>
<dbReference type="STRING" id="365044.Pnap_2274"/>
<evidence type="ECO:0008006" key="3">
    <source>
        <dbReference type="Google" id="ProtNLM"/>
    </source>
</evidence>
<dbReference type="InterPro" id="IPR048444">
    <property type="entry name" value="DNMK"/>
</dbReference>
<accession>A1VPK4</accession>
<name>A1VPK4_POLNA</name>
<gene>
    <name evidence="1" type="ordered locus">Pnap_2274</name>
</gene>
<proteinExistence type="predicted"/>
<dbReference type="PROSITE" id="PS51257">
    <property type="entry name" value="PROKAR_LIPOPROTEIN"/>
    <property type="match status" value="1"/>
</dbReference>
<reference evidence="2" key="1">
    <citation type="journal article" date="2009" name="Environ. Microbiol.">
        <title>The genome of Polaromonas naphthalenivorans strain CJ2, isolated from coal tar-contaminated sediment, reveals physiological and metabolic versatility and evolution through extensive horizontal gene transfer.</title>
        <authorList>
            <person name="Yagi J.M."/>
            <person name="Sims D."/>
            <person name="Brettin T."/>
            <person name="Bruce D."/>
            <person name="Madsen E.L."/>
        </authorList>
    </citation>
    <scope>NUCLEOTIDE SEQUENCE [LARGE SCALE GENOMIC DNA]</scope>
    <source>
        <strain evidence="2">CJ2</strain>
    </source>
</reference>
<dbReference type="Gene3D" id="3.40.50.300">
    <property type="entry name" value="P-loop containing nucleotide triphosphate hydrolases"/>
    <property type="match status" value="2"/>
</dbReference>
<dbReference type="eggNOG" id="COG0237">
    <property type="taxonomic scope" value="Bacteria"/>
</dbReference>
<protein>
    <recommendedName>
        <fullName evidence="3">Deoxynucleotide monophosphate kinase</fullName>
    </recommendedName>
</protein>